<evidence type="ECO:0000256" key="1">
    <source>
        <dbReference type="SAM" id="MobiDB-lite"/>
    </source>
</evidence>
<protein>
    <recommendedName>
        <fullName evidence="5">Inner membrane protein</fullName>
    </recommendedName>
</protein>
<keyword evidence="2" id="KW-0812">Transmembrane</keyword>
<proteinExistence type="predicted"/>
<feature type="region of interest" description="Disordered" evidence="1">
    <location>
        <begin position="75"/>
        <end position="99"/>
    </location>
</feature>
<sequence length="312" mass="32753">MTRDYEPIRGSDTPSPNRARTLAIIIAIALICGIVAGGWLVTRFTRGEADGAKITAQSGAASEQAAAALGQRIGPDGKVAAQTPPSGDQPAAMASAPLTPEANRALATRVADLEDRLSRINVAAQAASGNAARAEGLLVAFAARRIIDKGVPLGYIEGQLRLRFGDQQPRAVDTIIETGNKPVTLEDLRTGLADISGELVSGSDVGGLWSNFRRELGELFVVRKEGTPSPVPTQRLERAKRSLDAGNVDAAITEVEAMPGHGAADEWLVEARRYARVREALDLIETAAILEPLRSGDTSPGAVAPVTPSTTR</sequence>
<feature type="transmembrane region" description="Helical" evidence="2">
    <location>
        <begin position="21"/>
        <end position="41"/>
    </location>
</feature>
<gene>
    <name evidence="3" type="ORF">FSZ31_01605</name>
</gene>
<accession>A0A5C6ULT7</accession>
<dbReference type="OrthoDB" id="7432270at2"/>
<dbReference type="AlphaFoldDB" id="A0A5C6ULT7"/>
<dbReference type="RefSeq" id="WP_147121311.1">
    <property type="nucleotide sequence ID" value="NZ_VOPY01000001.1"/>
</dbReference>
<dbReference type="Proteomes" id="UP000321129">
    <property type="component" value="Unassembled WGS sequence"/>
</dbReference>
<keyword evidence="2" id="KW-1133">Transmembrane helix</keyword>
<keyword evidence="4" id="KW-1185">Reference proteome</keyword>
<evidence type="ECO:0000256" key="2">
    <source>
        <dbReference type="SAM" id="Phobius"/>
    </source>
</evidence>
<keyword evidence="2" id="KW-0472">Membrane</keyword>
<name>A0A5C6ULT7_9SPHN</name>
<dbReference type="EMBL" id="VOPY01000001">
    <property type="protein sequence ID" value="TXC73474.1"/>
    <property type="molecule type" value="Genomic_DNA"/>
</dbReference>
<comment type="caution">
    <text evidence="3">The sequence shown here is derived from an EMBL/GenBank/DDBJ whole genome shotgun (WGS) entry which is preliminary data.</text>
</comment>
<evidence type="ECO:0008006" key="5">
    <source>
        <dbReference type="Google" id="ProtNLM"/>
    </source>
</evidence>
<reference evidence="3 4" key="1">
    <citation type="submission" date="2019-08" db="EMBL/GenBank/DDBJ databases">
        <title>Sphingorhabdus soil sp. nov., isolated from arctic soil.</title>
        <authorList>
            <person name="Liu Y."/>
        </authorList>
    </citation>
    <scope>NUCLEOTIDE SEQUENCE [LARGE SCALE GENOMIC DNA]</scope>
    <source>
        <strain evidence="3 4">D-2Q-5-6</strain>
    </source>
</reference>
<evidence type="ECO:0000313" key="3">
    <source>
        <dbReference type="EMBL" id="TXC73474.1"/>
    </source>
</evidence>
<evidence type="ECO:0000313" key="4">
    <source>
        <dbReference type="Proteomes" id="UP000321129"/>
    </source>
</evidence>
<organism evidence="3 4">
    <name type="scientific">Flavisphingopyxis soli</name>
    <dbReference type="NCBI Taxonomy" id="2601267"/>
    <lineage>
        <taxon>Bacteria</taxon>
        <taxon>Pseudomonadati</taxon>
        <taxon>Pseudomonadota</taxon>
        <taxon>Alphaproteobacteria</taxon>
        <taxon>Sphingomonadales</taxon>
        <taxon>Sphingopyxidaceae</taxon>
        <taxon>Flavisphingopyxis</taxon>
    </lineage>
</organism>